<sequence length="54" mass="6105">AGPAGLFAALRLIELGRRPIIIERGKNVHERRKDIARISREQIVNSESNYSFGE</sequence>
<protein>
    <submittedName>
        <fullName evidence="1">FAD-binding protein</fullName>
    </submittedName>
</protein>
<organism evidence="1 2">
    <name type="scientific">Coprobacter fastidiosus</name>
    <dbReference type="NCBI Taxonomy" id="1099853"/>
    <lineage>
        <taxon>Bacteria</taxon>
        <taxon>Pseudomonadati</taxon>
        <taxon>Bacteroidota</taxon>
        <taxon>Bacteroidia</taxon>
        <taxon>Bacteroidales</taxon>
        <taxon>Barnesiellaceae</taxon>
        <taxon>Coprobacter</taxon>
    </lineage>
</organism>
<dbReference type="Gene3D" id="3.50.50.60">
    <property type="entry name" value="FAD/NAD(P)-binding domain"/>
    <property type="match status" value="1"/>
</dbReference>
<dbReference type="AlphaFoldDB" id="A0A354M670"/>
<evidence type="ECO:0000313" key="1">
    <source>
        <dbReference type="EMBL" id="HBJ10009.1"/>
    </source>
</evidence>
<evidence type="ECO:0000313" key="2">
    <source>
        <dbReference type="Proteomes" id="UP000262954"/>
    </source>
</evidence>
<dbReference type="PANTHER" id="PTHR42842">
    <property type="entry name" value="FAD/NAD(P)-BINDING OXIDOREDUCTASE"/>
    <property type="match status" value="1"/>
</dbReference>
<feature type="non-terminal residue" evidence="1">
    <location>
        <position position="1"/>
    </location>
</feature>
<name>A0A354M670_9BACT</name>
<dbReference type="EMBL" id="DNWC01000170">
    <property type="protein sequence ID" value="HBJ10009.1"/>
    <property type="molecule type" value="Genomic_DNA"/>
</dbReference>
<dbReference type="InterPro" id="IPR036188">
    <property type="entry name" value="FAD/NAD-bd_sf"/>
</dbReference>
<accession>A0A354M670</accession>
<dbReference type="SUPFAM" id="SSF51905">
    <property type="entry name" value="FAD/NAD(P)-binding domain"/>
    <property type="match status" value="1"/>
</dbReference>
<feature type="non-terminal residue" evidence="1">
    <location>
        <position position="54"/>
    </location>
</feature>
<reference evidence="1 2" key="1">
    <citation type="journal article" date="2018" name="Nat. Biotechnol.">
        <title>A standardized bacterial taxonomy based on genome phylogeny substantially revises the tree of life.</title>
        <authorList>
            <person name="Parks D.H."/>
            <person name="Chuvochina M."/>
            <person name="Waite D.W."/>
            <person name="Rinke C."/>
            <person name="Skarshewski A."/>
            <person name="Chaumeil P.A."/>
            <person name="Hugenholtz P."/>
        </authorList>
    </citation>
    <scope>NUCLEOTIDE SEQUENCE [LARGE SCALE GENOMIC DNA]</scope>
    <source>
        <strain evidence="1">UBA11482</strain>
    </source>
</reference>
<gene>
    <name evidence="1" type="ORF">DDY73_13510</name>
</gene>
<dbReference type="InterPro" id="IPR028348">
    <property type="entry name" value="FAD-binding_protein"/>
</dbReference>
<comment type="caution">
    <text evidence="1">The sequence shown here is derived from an EMBL/GenBank/DDBJ whole genome shotgun (WGS) entry which is preliminary data.</text>
</comment>
<dbReference type="Proteomes" id="UP000262954">
    <property type="component" value="Unassembled WGS sequence"/>
</dbReference>
<proteinExistence type="predicted"/>
<dbReference type="PANTHER" id="PTHR42842:SF3">
    <property type="entry name" value="FAD_NAD(P)-BINDING OXIDOREDUCTASE FAMILY PROTEIN"/>
    <property type="match status" value="1"/>
</dbReference>